<sequence length="90" mass="10065">MYKNNASSIDFQRAVTWYKPAPALIRTKSCDQNGTVANTASQLQIKYLPNKVVDDNIVFIALLSKKAKVEFIVGRHSIKAKFYQCPEGDG</sequence>
<protein>
    <submittedName>
        <fullName evidence="1">Uncharacterized protein</fullName>
    </submittedName>
</protein>
<organism evidence="1 2">
    <name type="scientific">Colletotrichum liriopes</name>
    <dbReference type="NCBI Taxonomy" id="708192"/>
    <lineage>
        <taxon>Eukaryota</taxon>
        <taxon>Fungi</taxon>
        <taxon>Dikarya</taxon>
        <taxon>Ascomycota</taxon>
        <taxon>Pezizomycotina</taxon>
        <taxon>Sordariomycetes</taxon>
        <taxon>Hypocreomycetidae</taxon>
        <taxon>Glomerellales</taxon>
        <taxon>Glomerellaceae</taxon>
        <taxon>Colletotrichum</taxon>
        <taxon>Colletotrichum spaethianum species complex</taxon>
    </lineage>
</organism>
<keyword evidence="2" id="KW-1185">Reference proteome</keyword>
<gene>
    <name evidence="1" type="ORF">ColLi_07484</name>
</gene>
<name>A0AA37GP61_9PEZI</name>
<comment type="caution">
    <text evidence="1">The sequence shown here is derived from an EMBL/GenBank/DDBJ whole genome shotgun (WGS) entry which is preliminary data.</text>
</comment>
<evidence type="ECO:0000313" key="2">
    <source>
        <dbReference type="Proteomes" id="UP001055172"/>
    </source>
</evidence>
<accession>A0AA37GP61</accession>
<proteinExistence type="predicted"/>
<reference evidence="1 2" key="1">
    <citation type="submission" date="2021-07" db="EMBL/GenBank/DDBJ databases">
        <title>Genome data of Colletotrichum spaethianum.</title>
        <authorList>
            <person name="Utami Y.D."/>
            <person name="Hiruma K."/>
        </authorList>
    </citation>
    <scope>NUCLEOTIDE SEQUENCE [LARGE SCALE GENOMIC DNA]</scope>
    <source>
        <strain evidence="1 2">MAFF 242679</strain>
    </source>
</reference>
<dbReference type="EMBL" id="BPPX01000015">
    <property type="protein sequence ID" value="GJC84646.1"/>
    <property type="molecule type" value="Genomic_DNA"/>
</dbReference>
<dbReference type="Proteomes" id="UP001055172">
    <property type="component" value="Unassembled WGS sequence"/>
</dbReference>
<evidence type="ECO:0000313" key="1">
    <source>
        <dbReference type="EMBL" id="GJC84646.1"/>
    </source>
</evidence>
<dbReference type="AlphaFoldDB" id="A0AA37GP61"/>